<keyword evidence="1" id="KW-0238">DNA-binding</keyword>
<name>A0ABM8ZQN1_9VIBR</name>
<comment type="caution">
    <text evidence="3">The sequence shown here is derived from an EMBL/GenBank/DDBJ whole genome shotgun (WGS) entry which is preliminary data.</text>
</comment>
<protein>
    <recommendedName>
        <fullName evidence="2">HTH cro/C1-type domain-containing protein</fullName>
    </recommendedName>
</protein>
<evidence type="ECO:0000259" key="2">
    <source>
        <dbReference type="PROSITE" id="PS50943"/>
    </source>
</evidence>
<dbReference type="Pfam" id="PF01381">
    <property type="entry name" value="HTH_3"/>
    <property type="match status" value="1"/>
</dbReference>
<organism evidence="3 4">
    <name type="scientific">Vibrio stylophorae</name>
    <dbReference type="NCBI Taxonomy" id="659351"/>
    <lineage>
        <taxon>Bacteria</taxon>
        <taxon>Pseudomonadati</taxon>
        <taxon>Pseudomonadota</taxon>
        <taxon>Gammaproteobacteria</taxon>
        <taxon>Vibrionales</taxon>
        <taxon>Vibrionaceae</taxon>
        <taxon>Vibrio</taxon>
    </lineage>
</organism>
<dbReference type="InterPro" id="IPR001387">
    <property type="entry name" value="Cro/C1-type_HTH"/>
</dbReference>
<dbReference type="PANTHER" id="PTHR46797">
    <property type="entry name" value="HTH-TYPE TRANSCRIPTIONAL REGULATOR"/>
    <property type="match status" value="1"/>
</dbReference>
<sequence length="118" mass="13468">MTDPKTQLASRIREAREWKGITQVHMAKQLEVARQTYLDLESGKTEPRISTLLTIANLTDRPLTWFVYGDDSPHAFITDNQDALNTLLSLSTQVPENLRQTLLEQNIRLLSSFIDANK</sequence>
<dbReference type="Gene3D" id="1.10.260.40">
    <property type="entry name" value="lambda repressor-like DNA-binding domains"/>
    <property type="match status" value="1"/>
</dbReference>
<evidence type="ECO:0000313" key="4">
    <source>
        <dbReference type="Proteomes" id="UP000838672"/>
    </source>
</evidence>
<keyword evidence="4" id="KW-1185">Reference proteome</keyword>
<evidence type="ECO:0000256" key="1">
    <source>
        <dbReference type="ARBA" id="ARBA00023125"/>
    </source>
</evidence>
<evidence type="ECO:0000313" key="3">
    <source>
        <dbReference type="EMBL" id="CAH0532207.1"/>
    </source>
</evidence>
<dbReference type="PANTHER" id="PTHR46797:SF1">
    <property type="entry name" value="METHYLPHOSPHONATE SYNTHASE"/>
    <property type="match status" value="1"/>
</dbReference>
<dbReference type="SUPFAM" id="SSF47413">
    <property type="entry name" value="lambda repressor-like DNA-binding domains"/>
    <property type="match status" value="1"/>
</dbReference>
<dbReference type="SMART" id="SM00530">
    <property type="entry name" value="HTH_XRE"/>
    <property type="match status" value="1"/>
</dbReference>
<reference evidence="3" key="1">
    <citation type="submission" date="2021-11" db="EMBL/GenBank/DDBJ databases">
        <authorList>
            <person name="Rodrigo-Torres L."/>
            <person name="Arahal R. D."/>
            <person name="Lucena T."/>
        </authorList>
    </citation>
    <scope>NUCLEOTIDE SEQUENCE</scope>
    <source>
        <strain evidence="3">CECT 7929</strain>
    </source>
</reference>
<proteinExistence type="predicted"/>
<dbReference type="CDD" id="cd00093">
    <property type="entry name" value="HTH_XRE"/>
    <property type="match status" value="1"/>
</dbReference>
<feature type="domain" description="HTH cro/C1-type" evidence="2">
    <location>
        <begin position="12"/>
        <end position="66"/>
    </location>
</feature>
<dbReference type="PROSITE" id="PS50943">
    <property type="entry name" value="HTH_CROC1"/>
    <property type="match status" value="1"/>
</dbReference>
<dbReference type="RefSeq" id="WP_237463974.1">
    <property type="nucleotide sequence ID" value="NZ_CAKLDI010000001.1"/>
</dbReference>
<dbReference type="InterPro" id="IPR050807">
    <property type="entry name" value="TransReg_Diox_bact_type"/>
</dbReference>
<accession>A0ABM8ZQN1</accession>
<dbReference type="InterPro" id="IPR010982">
    <property type="entry name" value="Lambda_DNA-bd_dom_sf"/>
</dbReference>
<dbReference type="Proteomes" id="UP000838672">
    <property type="component" value="Unassembled WGS sequence"/>
</dbReference>
<gene>
    <name evidence="3" type="ORF">VST7929_00018</name>
</gene>
<dbReference type="EMBL" id="CAKLDI010000001">
    <property type="protein sequence ID" value="CAH0532207.1"/>
    <property type="molecule type" value="Genomic_DNA"/>
</dbReference>